<dbReference type="GO" id="GO:0004820">
    <property type="term" value="F:glycine-tRNA ligase activity"/>
    <property type="evidence" value="ECO:0007669"/>
    <property type="project" value="InterPro"/>
</dbReference>
<keyword evidence="1" id="KW-1133">Transmembrane helix</keyword>
<dbReference type="EMBL" id="CP003944">
    <property type="protein sequence ID" value="AFZ50728.1"/>
    <property type="molecule type" value="Genomic_DNA"/>
</dbReference>
<evidence type="ECO:0000313" key="2">
    <source>
        <dbReference type="EMBL" id="AFZ50728.1"/>
    </source>
</evidence>
<keyword evidence="3" id="KW-1185">Reference proteome</keyword>
<dbReference type="PROSITE" id="PS50861">
    <property type="entry name" value="AA_TRNA_LIGASE_II_GLYAB"/>
    <property type="match status" value="1"/>
</dbReference>
<feature type="transmembrane region" description="Helical" evidence="1">
    <location>
        <begin position="6"/>
        <end position="23"/>
    </location>
</feature>
<dbReference type="InterPro" id="IPR006194">
    <property type="entry name" value="Gly-tRNA-synth_heterodimer"/>
</dbReference>
<reference evidence="2" key="1">
    <citation type="submission" date="2012-04" db="EMBL/GenBank/DDBJ databases">
        <title>Finished genome of Dactylococcopsis salina PCC 8305.</title>
        <authorList>
            <consortium name="US DOE Joint Genome Institute"/>
            <person name="Gugger M."/>
            <person name="Coursin T."/>
            <person name="Rippka R."/>
            <person name="Tandeau De Marsac N."/>
            <person name="Huntemann M."/>
            <person name="Wei C.-L."/>
            <person name="Han J."/>
            <person name="Detter J.C."/>
            <person name="Han C."/>
            <person name="Tapia R."/>
            <person name="Daligault H."/>
            <person name="Chen A."/>
            <person name="Krypides N."/>
            <person name="Mavromatis K."/>
            <person name="Markowitz V."/>
            <person name="Szeto E."/>
            <person name="Ivanova N."/>
            <person name="Ovchinnikova G."/>
            <person name="Pagani I."/>
            <person name="Pati A."/>
            <person name="Goodwin L."/>
            <person name="Peters L."/>
            <person name="Pitluck S."/>
            <person name="Woyke T."/>
            <person name="Kerfeld C."/>
        </authorList>
    </citation>
    <scope>NUCLEOTIDE SEQUENCE [LARGE SCALE GENOMIC DNA]</scope>
    <source>
        <strain evidence="2">PCC 8305</strain>
    </source>
</reference>
<feature type="transmembrane region" description="Helical" evidence="1">
    <location>
        <begin position="326"/>
        <end position="350"/>
    </location>
</feature>
<dbReference type="InterPro" id="IPR018650">
    <property type="entry name" value="STSV1_Orf64"/>
</dbReference>
<dbReference type="GO" id="GO:0005524">
    <property type="term" value="F:ATP binding"/>
    <property type="evidence" value="ECO:0007669"/>
    <property type="project" value="InterPro"/>
</dbReference>
<name>K9YXC0_DACS8</name>
<feature type="transmembrane region" description="Helical" evidence="1">
    <location>
        <begin position="253"/>
        <end position="271"/>
    </location>
</feature>
<dbReference type="KEGG" id="dsl:Dacsa_2087"/>
<dbReference type="GO" id="GO:0006426">
    <property type="term" value="P:glycyl-tRNA aminoacylation"/>
    <property type="evidence" value="ECO:0007669"/>
    <property type="project" value="InterPro"/>
</dbReference>
<dbReference type="eggNOG" id="COG3463">
    <property type="taxonomic scope" value="Bacteria"/>
</dbReference>
<dbReference type="Pfam" id="PF09852">
    <property type="entry name" value="DUF2079"/>
    <property type="match status" value="1"/>
</dbReference>
<feature type="transmembrane region" description="Helical" evidence="1">
    <location>
        <begin position="127"/>
        <end position="151"/>
    </location>
</feature>
<evidence type="ECO:0000256" key="1">
    <source>
        <dbReference type="SAM" id="Phobius"/>
    </source>
</evidence>
<protein>
    <submittedName>
        <fullName evidence="2">Membrane protein</fullName>
    </submittedName>
</protein>
<proteinExistence type="predicted"/>
<feature type="transmembrane region" description="Helical" evidence="1">
    <location>
        <begin position="101"/>
        <end position="120"/>
    </location>
</feature>
<feature type="transmembrane region" description="Helical" evidence="1">
    <location>
        <begin position="283"/>
        <end position="306"/>
    </location>
</feature>
<keyword evidence="1" id="KW-0472">Membrane</keyword>
<keyword evidence="1" id="KW-0812">Transmembrane</keyword>
<feature type="transmembrane region" description="Helical" evidence="1">
    <location>
        <begin position="209"/>
        <end position="233"/>
    </location>
</feature>
<dbReference type="AlphaFoldDB" id="K9YXC0"/>
<dbReference type="Proteomes" id="UP000010482">
    <property type="component" value="Chromosome"/>
</dbReference>
<accession>K9YXC0</accession>
<dbReference type="STRING" id="13035.Dacsa_2087"/>
<sequence>MTEKRGIIVSAIIFFAITLVLILHRHFTFYSSYDQGIFNQVFWNGIHGDFFQSSLSSQLSTNVVHNNEVPEVYYHRLGQHFTPALLLWLPIYALFPYPATLSVLQVLFVTSAGIILYFLAREYVDNTVATLISISFYSANAILAPTLANFHDISQIPLFVFTLLLAMEKRWWWLFALFSVFILAVREDSGITLFGVGVYMILSGRFPRIGLMVCTVSFSYLLILTNLIMPIFSEDISKRFMLERFGQYVEGEEATTLDVIWAMLTQPWLLLRELVTPLDRTIRYLLGHLLPFAFIPTIAPGAWFIAGFPLLKLLLGKGFSVLAITIRYAMGVVPGLCYGAILWWGGQGILTFNQPLESLTPRPLSRKFRRFWLFCIGLTLFFTLTSNPNRTLYFLIPDSIDPLVYVSLPTQWERSGNLYNLMNRIPKQASVSTTTYIIPHLSGRREIIRFPALELRNDQREVETVEYVLADLWRLRRYQVAFDDDLARLKTMTAKIEAITDEGEYGIIDFREGIILLEKGAENNSQAVNNWLNFKAKIRPILQRED</sequence>
<evidence type="ECO:0000313" key="3">
    <source>
        <dbReference type="Proteomes" id="UP000010482"/>
    </source>
</evidence>
<gene>
    <name evidence="2" type="ORF">Dacsa_2087</name>
</gene>
<dbReference type="PATRIC" id="fig|13035.3.peg.2369"/>
<dbReference type="HOGENOM" id="CLU_492502_0_0_3"/>
<feature type="transmembrane region" description="Helical" evidence="1">
    <location>
        <begin position="171"/>
        <end position="202"/>
    </location>
</feature>
<organism evidence="2 3">
    <name type="scientific">Dactylococcopsis salina (strain PCC 8305)</name>
    <name type="common">Myxobactron salinum</name>
    <dbReference type="NCBI Taxonomy" id="13035"/>
    <lineage>
        <taxon>Bacteria</taxon>
        <taxon>Bacillati</taxon>
        <taxon>Cyanobacteriota</taxon>
        <taxon>Cyanophyceae</taxon>
        <taxon>Nodosilineales</taxon>
        <taxon>Cymatolegaceae</taxon>
        <taxon>Dactylococcopsis</taxon>
    </lineage>
</organism>
<feature type="transmembrane region" description="Helical" evidence="1">
    <location>
        <begin position="371"/>
        <end position="388"/>
    </location>
</feature>
<dbReference type="GO" id="GO:0005737">
    <property type="term" value="C:cytoplasm"/>
    <property type="evidence" value="ECO:0007669"/>
    <property type="project" value="InterPro"/>
</dbReference>